<dbReference type="SUPFAM" id="SSF64158">
    <property type="entry name" value="2,3-Bisphosphoglycerate-independent phosphoglycerate mutase, substrate-binding domain"/>
    <property type="match status" value="1"/>
</dbReference>
<feature type="binding site" evidence="7 9">
    <location>
        <position position="187"/>
    </location>
    <ligand>
        <name>substrate</name>
    </ligand>
</feature>
<feature type="binding site" evidence="7 9">
    <location>
        <position position="332"/>
    </location>
    <ligand>
        <name>substrate</name>
    </ligand>
</feature>
<evidence type="ECO:0000256" key="5">
    <source>
        <dbReference type="ARBA" id="ARBA00023211"/>
    </source>
</evidence>
<dbReference type="EC" id="5.4.2.12" evidence="7"/>
<dbReference type="CDD" id="cd16010">
    <property type="entry name" value="iPGM"/>
    <property type="match status" value="1"/>
</dbReference>
<dbReference type="GeneID" id="29078171"/>
<dbReference type="UniPathway" id="UPA00109">
    <property type="reaction ID" value="UER00186"/>
</dbReference>
<feature type="active site" description="Phosphoserine intermediate" evidence="7 8">
    <location>
        <position position="65"/>
    </location>
</feature>
<keyword evidence="4 7" id="KW-0324">Glycolysis</keyword>
<dbReference type="HAMAP" id="MF_01038">
    <property type="entry name" value="GpmI"/>
    <property type="match status" value="1"/>
</dbReference>
<dbReference type="InterPro" id="IPR036646">
    <property type="entry name" value="PGAM_B_sf"/>
</dbReference>
<feature type="binding site" evidence="7 9">
    <location>
        <position position="126"/>
    </location>
    <ligand>
        <name>substrate</name>
    </ligand>
</feature>
<dbReference type="Pfam" id="PF06415">
    <property type="entry name" value="iPGM_N"/>
    <property type="match status" value="1"/>
</dbReference>
<dbReference type="RefSeq" id="YP_009300587.1">
    <property type="nucleotide sequence ID" value="NC_031211.1"/>
</dbReference>
<evidence type="ECO:0000256" key="9">
    <source>
        <dbReference type="PIRSR" id="PIRSR001492-2"/>
    </source>
</evidence>
<evidence type="ECO:0000256" key="8">
    <source>
        <dbReference type="PIRSR" id="PIRSR001492-1"/>
    </source>
</evidence>
<sequence length="522" mass="59244">MNKKNIKPIILIILDGWGYSINKKGNAIYLAKTPTMDMLWQNYPHSLLNASGQEVGLPKQQVGNSEVGHTTIGAGRVINQDLVKISKSIKTQNFFKNITIHKIYQHSVNYTSKIHLIGLCSNGGVHSHIKHLQALIQISKEYNILTCLHLILDGRDTNMKEAKTFIKEIICIINNSNNIKICTISGRYYSMDRDCRWSRTEKAYNVLINNHIDLNNKIDILSIIDQYYKNNIYDEFIPPTRICKGNIANNDSIIFFNFRPDRIRQLLHTFAKPDFKGFKTKNIHNLMIGTFTEYDSNLSLPTIFPPTTHQNFLGQIISYEGLKQLRLAETEKYAHVTYFFNGGIEEPFPGENRILIPSPKVDTYDSTPEMSANKLTDSLIQAIKLQTYDLIVINYANPDMIGHTGNLKATIAAVEMIDQCIKKILETTKSTDYTIIITADHGNADYMLTENNTPCTSHSLNPVPFILINNDRNNKQELKKDGNLADIAPTILNLLNIDIPNEMNGTSLLTHKNTVSITHEYK</sequence>
<feature type="binding site" evidence="7 9">
    <location>
        <begin position="259"/>
        <end position="262"/>
    </location>
    <ligand>
        <name>substrate</name>
    </ligand>
</feature>
<geneLocation type="plastid" evidence="13"/>
<dbReference type="GO" id="GO:0030145">
    <property type="term" value="F:manganese ion binding"/>
    <property type="evidence" value="ECO:0007669"/>
    <property type="project" value="UniProtKB-UniRule"/>
</dbReference>
<dbReference type="GO" id="GO:0004619">
    <property type="term" value="F:phosphoglycerate mutase activity"/>
    <property type="evidence" value="ECO:0007669"/>
    <property type="project" value="UniProtKB-UniRule"/>
</dbReference>
<dbReference type="InterPro" id="IPR017850">
    <property type="entry name" value="Alkaline_phosphatase_core_sf"/>
</dbReference>
<evidence type="ECO:0000256" key="1">
    <source>
        <dbReference type="ARBA" id="ARBA00004798"/>
    </source>
</evidence>
<dbReference type="Gene3D" id="3.40.720.10">
    <property type="entry name" value="Alkaline Phosphatase, subunit A"/>
    <property type="match status" value="1"/>
</dbReference>
<feature type="binding site" evidence="7 10">
    <location>
        <position position="403"/>
    </location>
    <ligand>
        <name>Mn(2+)</name>
        <dbReference type="ChEBI" id="CHEBI:29035"/>
        <label>1</label>
    </ligand>
</feature>
<evidence type="ECO:0000256" key="10">
    <source>
        <dbReference type="PIRSR" id="PIRSR001492-3"/>
    </source>
</evidence>
<proteinExistence type="inferred from homology"/>
<feature type="binding site" evidence="7 9">
    <location>
        <begin position="155"/>
        <end position="156"/>
    </location>
    <ligand>
        <name>substrate</name>
    </ligand>
</feature>
<dbReference type="InterPro" id="IPR005995">
    <property type="entry name" value="Pgm_bpd_ind"/>
</dbReference>
<feature type="binding site" evidence="7 10">
    <location>
        <position position="458"/>
    </location>
    <ligand>
        <name>Mn(2+)</name>
        <dbReference type="ChEBI" id="CHEBI:29035"/>
        <label>1</label>
    </ligand>
</feature>
<dbReference type="AlphaFoldDB" id="A0A1B0RRV0"/>
<organism evidence="13">
    <name type="scientific">Campylaephora sungminbooi</name>
    <dbReference type="NCBI Taxonomy" id="1896769"/>
    <lineage>
        <taxon>Eukaryota</taxon>
        <taxon>Rhodophyta</taxon>
        <taxon>Florideophyceae</taxon>
        <taxon>Rhodymeniophycidae</taxon>
        <taxon>Ceramiales</taxon>
        <taxon>Ceramiaceae</taxon>
        <taxon>Campylaephora</taxon>
    </lineage>
</organism>
<comment type="similarity">
    <text evidence="2 7">Belongs to the BPG-independent phosphoglycerate mutase family.</text>
</comment>
<dbReference type="PIRSF" id="PIRSF001492">
    <property type="entry name" value="IPGAM"/>
    <property type="match status" value="1"/>
</dbReference>
<comment type="function">
    <text evidence="7">Catalyzes the interconversion of 2-phosphoglycerate and 3-phosphoglycerate.</text>
</comment>
<dbReference type="GO" id="GO:0005829">
    <property type="term" value="C:cytosol"/>
    <property type="evidence" value="ECO:0007669"/>
    <property type="project" value="TreeGrafter"/>
</dbReference>
<protein>
    <recommendedName>
        <fullName evidence="7">2,3-bisphosphoglycerate-independent phosphoglycerate mutase</fullName>
        <shortName evidence="7">BPG-independent PGAM</shortName>
        <shortName evidence="7">Phosphoglyceromutase</shortName>
        <shortName evidence="7">iPGM</shortName>
        <ecNumber evidence="7">5.4.2.12</ecNumber>
    </recommendedName>
</protein>
<feature type="binding site" evidence="7 10">
    <location>
        <position position="65"/>
    </location>
    <ligand>
        <name>Mn(2+)</name>
        <dbReference type="ChEBI" id="CHEBI:29035"/>
        <label>2</label>
    </ligand>
</feature>
<keyword evidence="3 7" id="KW-0479">Metal-binding</keyword>
<keyword evidence="6 7" id="KW-0413">Isomerase</keyword>
<feature type="binding site" evidence="7 10">
    <location>
        <position position="440"/>
    </location>
    <ligand>
        <name>Mn(2+)</name>
        <dbReference type="ChEBI" id="CHEBI:29035"/>
        <label>2</label>
    </ligand>
</feature>
<evidence type="ECO:0000256" key="3">
    <source>
        <dbReference type="ARBA" id="ARBA00022723"/>
    </source>
</evidence>
<keyword evidence="13" id="KW-0934">Plastid</keyword>
<comment type="pathway">
    <text evidence="1 7">Carbohydrate degradation; glycolysis; pyruvate from D-glyceraldehyde 3-phosphate: step 3/5.</text>
</comment>
<name>A0A1B0RRV0_9FLOR</name>
<gene>
    <name evidence="13" type="primary">pgmA</name>
    <name evidence="7" type="synonym">gpmI</name>
</gene>
<feature type="binding site" evidence="7 10">
    <location>
        <position position="15"/>
    </location>
    <ligand>
        <name>Mn(2+)</name>
        <dbReference type="ChEBI" id="CHEBI:29035"/>
        <label>2</label>
    </ligand>
</feature>
<reference evidence="13" key="1">
    <citation type="journal article" date="2016" name="Bot. Marina">
        <title>Genomic and phylogenetic analysis of Ceramium cimbricum (Ceramiales, Rhodophyta) from the Atlantic and Pacific Oceans supports the naming of a new invasive Pacific entity Ceramium sungminbooi sp. nov.</title>
        <authorList>
            <person name="Hughey J.R."/>
            <person name="Boo G.H."/>
        </authorList>
    </citation>
    <scope>NUCLEOTIDE SEQUENCE</scope>
</reference>
<evidence type="ECO:0000256" key="2">
    <source>
        <dbReference type="ARBA" id="ARBA00008819"/>
    </source>
</evidence>
<keyword evidence="5 7" id="KW-0464">Manganese</keyword>
<feature type="domain" description="BPG-independent PGAM N-terminal" evidence="12">
    <location>
        <begin position="85"/>
        <end position="295"/>
    </location>
</feature>
<dbReference type="GO" id="GO:0006007">
    <property type="term" value="P:glucose catabolic process"/>
    <property type="evidence" value="ECO:0007669"/>
    <property type="project" value="InterPro"/>
</dbReference>
<accession>A0A1B0RRV0</accession>
<evidence type="ECO:0000256" key="7">
    <source>
        <dbReference type="HAMAP-Rule" id="MF_01038"/>
    </source>
</evidence>
<dbReference type="Pfam" id="PF01676">
    <property type="entry name" value="Metalloenzyme"/>
    <property type="match status" value="1"/>
</dbReference>
<dbReference type="SUPFAM" id="SSF53649">
    <property type="entry name" value="Alkaline phosphatase-like"/>
    <property type="match status" value="1"/>
</dbReference>
<evidence type="ECO:0000256" key="6">
    <source>
        <dbReference type="ARBA" id="ARBA00023235"/>
    </source>
</evidence>
<comment type="cofactor">
    <cofactor evidence="7">
        <name>Mn(2+)</name>
        <dbReference type="ChEBI" id="CHEBI:29035"/>
    </cofactor>
    <text evidence="7">Binds 2 manganese ions per subunit.</text>
</comment>
<evidence type="ECO:0000256" key="4">
    <source>
        <dbReference type="ARBA" id="ARBA00023152"/>
    </source>
</evidence>
<evidence type="ECO:0000259" key="12">
    <source>
        <dbReference type="Pfam" id="PF06415"/>
    </source>
</evidence>
<comment type="catalytic activity">
    <reaction evidence="7">
        <text>(2R)-2-phosphoglycerate = (2R)-3-phosphoglycerate</text>
        <dbReference type="Rhea" id="RHEA:15901"/>
        <dbReference type="ChEBI" id="CHEBI:58272"/>
        <dbReference type="ChEBI" id="CHEBI:58289"/>
        <dbReference type="EC" id="5.4.2.12"/>
    </reaction>
</comment>
<dbReference type="InterPro" id="IPR011258">
    <property type="entry name" value="BPG-indep_PGM_N"/>
</dbReference>
<dbReference type="PANTHER" id="PTHR31637:SF0">
    <property type="entry name" value="2,3-BISPHOSPHOGLYCERATE-INDEPENDENT PHOSPHOGLYCERATE MUTASE"/>
    <property type="match status" value="1"/>
</dbReference>
<feature type="binding site" evidence="7 9">
    <location>
        <position position="193"/>
    </location>
    <ligand>
        <name>substrate</name>
    </ligand>
</feature>
<evidence type="ECO:0000259" key="11">
    <source>
        <dbReference type="Pfam" id="PF01676"/>
    </source>
</evidence>
<evidence type="ECO:0000313" key="13">
    <source>
        <dbReference type="EMBL" id="AKU47506.1"/>
    </source>
</evidence>
<feature type="binding site" evidence="7 10">
    <location>
        <position position="399"/>
    </location>
    <ligand>
        <name>Mn(2+)</name>
        <dbReference type="ChEBI" id="CHEBI:29035"/>
        <label>1</label>
    </ligand>
</feature>
<dbReference type="InterPro" id="IPR006124">
    <property type="entry name" value="Metalloenzyme"/>
</dbReference>
<dbReference type="PANTHER" id="PTHR31637">
    <property type="entry name" value="2,3-BISPHOSPHOGLYCERATE-INDEPENDENT PHOSPHOGLYCERATE MUTASE"/>
    <property type="match status" value="1"/>
</dbReference>
<feature type="binding site" evidence="7 10">
    <location>
        <position position="441"/>
    </location>
    <ligand>
        <name>Mn(2+)</name>
        <dbReference type="ChEBI" id="CHEBI:29035"/>
        <label>2</label>
    </ligand>
</feature>
<dbReference type="EMBL" id="KR025491">
    <property type="protein sequence ID" value="AKU47506.1"/>
    <property type="molecule type" value="Genomic_DNA"/>
</dbReference>
<dbReference type="FunFam" id="3.40.1450.10:FF:000002">
    <property type="entry name" value="2,3-bisphosphoglycerate-independent phosphoglycerate mutase"/>
    <property type="match status" value="1"/>
</dbReference>
<dbReference type="Gene3D" id="3.40.1450.10">
    <property type="entry name" value="BPG-independent phosphoglycerate mutase, domain B"/>
    <property type="match status" value="1"/>
</dbReference>
<dbReference type="NCBIfam" id="TIGR01307">
    <property type="entry name" value="pgm_bpd_ind"/>
    <property type="match status" value="1"/>
</dbReference>
<feature type="domain" description="Metalloenzyme" evidence="11">
    <location>
        <begin position="7"/>
        <end position="498"/>
    </location>
</feature>
<dbReference type="GO" id="GO:0006096">
    <property type="term" value="P:glycolytic process"/>
    <property type="evidence" value="ECO:0007669"/>
    <property type="project" value="UniProtKB-UniRule"/>
</dbReference>